<comment type="caution">
    <text evidence="2">The sequence shown here is derived from an EMBL/GenBank/DDBJ whole genome shotgun (WGS) entry which is preliminary data.</text>
</comment>
<gene>
    <name evidence="2" type="ORF">QWZ16_17560</name>
</gene>
<keyword evidence="3" id="KW-1185">Reference proteome</keyword>
<proteinExistence type="predicted"/>
<sequence length="109" mass="12197">MTLIDVVVFVVIAGFYLYSEGSDTSRKEAGVAIGVYGTYLVIYLLINPFPMATSKYIGQLYGFLPMLSFGAILFPHFNPSSPEVVTRVMGWFGLTTAFLILSYFKLFVW</sequence>
<organism evidence="2 3">
    <name type="scientific">Vibrio ostreicida</name>
    <dbReference type="NCBI Taxonomy" id="526588"/>
    <lineage>
        <taxon>Bacteria</taxon>
        <taxon>Pseudomonadati</taxon>
        <taxon>Pseudomonadota</taxon>
        <taxon>Gammaproteobacteria</taxon>
        <taxon>Vibrionales</taxon>
        <taxon>Vibrionaceae</taxon>
        <taxon>Vibrio</taxon>
    </lineage>
</organism>
<keyword evidence="1" id="KW-0812">Transmembrane</keyword>
<protein>
    <submittedName>
        <fullName evidence="2">Uncharacterized protein</fullName>
    </submittedName>
</protein>
<dbReference type="RefSeq" id="WP_245798269.1">
    <property type="nucleotide sequence ID" value="NZ_JABEYA020000006.1"/>
</dbReference>
<feature type="transmembrane region" description="Helical" evidence="1">
    <location>
        <begin position="58"/>
        <end position="77"/>
    </location>
</feature>
<name>A0ABT8BZB1_9VIBR</name>
<accession>A0ABT8BZB1</accession>
<keyword evidence="1" id="KW-1133">Transmembrane helix</keyword>
<dbReference type="Proteomes" id="UP001238540">
    <property type="component" value="Unassembled WGS sequence"/>
</dbReference>
<evidence type="ECO:0000256" key="1">
    <source>
        <dbReference type="SAM" id="Phobius"/>
    </source>
</evidence>
<dbReference type="EMBL" id="JAUFQC010000027">
    <property type="protein sequence ID" value="MDN3611410.1"/>
    <property type="molecule type" value="Genomic_DNA"/>
</dbReference>
<evidence type="ECO:0000313" key="2">
    <source>
        <dbReference type="EMBL" id="MDN3611410.1"/>
    </source>
</evidence>
<keyword evidence="1" id="KW-0472">Membrane</keyword>
<feature type="transmembrane region" description="Helical" evidence="1">
    <location>
        <begin position="29"/>
        <end position="46"/>
    </location>
</feature>
<feature type="transmembrane region" description="Helical" evidence="1">
    <location>
        <begin position="89"/>
        <end position="108"/>
    </location>
</feature>
<reference evidence="3" key="1">
    <citation type="journal article" date="2019" name="Int. J. Syst. Evol. Microbiol.">
        <title>The Global Catalogue of Microorganisms (GCM) 10K type strain sequencing project: providing services to taxonomists for standard genome sequencing and annotation.</title>
        <authorList>
            <consortium name="The Broad Institute Genomics Platform"/>
            <consortium name="The Broad Institute Genome Sequencing Center for Infectious Disease"/>
            <person name="Wu L."/>
            <person name="Ma J."/>
        </authorList>
    </citation>
    <scope>NUCLEOTIDE SEQUENCE [LARGE SCALE GENOMIC DNA]</scope>
    <source>
        <strain evidence="3">CECT 7398</strain>
    </source>
</reference>
<evidence type="ECO:0000313" key="3">
    <source>
        <dbReference type="Proteomes" id="UP001238540"/>
    </source>
</evidence>